<evidence type="ECO:0000256" key="7">
    <source>
        <dbReference type="SAM" id="Phobius"/>
    </source>
</evidence>
<dbReference type="Pfam" id="PF13637">
    <property type="entry name" value="Ank_4"/>
    <property type="match status" value="1"/>
</dbReference>
<dbReference type="SUPFAM" id="SSF56601">
    <property type="entry name" value="beta-lactamase/transpeptidase-like"/>
    <property type="match status" value="1"/>
</dbReference>
<dbReference type="EC" id="3.5.1.2" evidence="2"/>
<dbReference type="InterPro" id="IPR002110">
    <property type="entry name" value="Ankyrin_rpt"/>
</dbReference>
<evidence type="ECO:0000259" key="8">
    <source>
        <dbReference type="Pfam" id="PF17959"/>
    </source>
</evidence>
<accession>A0A0D8Y6M9</accession>
<dbReference type="STRING" id="29172.A0A0D8Y6M9"/>
<dbReference type="Gene3D" id="1.25.40.20">
    <property type="entry name" value="Ankyrin repeat-containing domain"/>
    <property type="match status" value="1"/>
</dbReference>
<dbReference type="GO" id="GO:0006537">
    <property type="term" value="P:glutamate biosynthetic process"/>
    <property type="evidence" value="ECO:0007669"/>
    <property type="project" value="TreeGrafter"/>
</dbReference>
<dbReference type="Gene3D" id="3.40.710.10">
    <property type="entry name" value="DD-peptidase/beta-lactamase superfamily"/>
    <property type="match status" value="2"/>
</dbReference>
<proteinExistence type="inferred from homology"/>
<evidence type="ECO:0000256" key="2">
    <source>
        <dbReference type="ARBA" id="ARBA00012918"/>
    </source>
</evidence>
<dbReference type="OrthoDB" id="9995210at2759"/>
<organism evidence="9 10">
    <name type="scientific">Dictyocaulus viviparus</name>
    <name type="common">Bovine lungworm</name>
    <dbReference type="NCBI Taxonomy" id="29172"/>
    <lineage>
        <taxon>Eukaryota</taxon>
        <taxon>Metazoa</taxon>
        <taxon>Ecdysozoa</taxon>
        <taxon>Nematoda</taxon>
        <taxon>Chromadorea</taxon>
        <taxon>Rhabditida</taxon>
        <taxon>Rhabditina</taxon>
        <taxon>Rhabditomorpha</taxon>
        <taxon>Strongyloidea</taxon>
        <taxon>Metastrongylidae</taxon>
        <taxon>Dictyocaulus</taxon>
    </lineage>
</organism>
<feature type="domain" description="Glutaminase EF-hand" evidence="8">
    <location>
        <begin position="26"/>
        <end position="115"/>
    </location>
</feature>
<gene>
    <name evidence="9" type="ORF">DICVIV_01233</name>
</gene>
<keyword evidence="4" id="KW-0378">Hydrolase</keyword>
<dbReference type="GO" id="GO:0004359">
    <property type="term" value="F:glutaminase activity"/>
    <property type="evidence" value="ECO:0007669"/>
    <property type="project" value="UniProtKB-EC"/>
</dbReference>
<comment type="similarity">
    <text evidence="1">Belongs to the glutaminase family.</text>
</comment>
<keyword evidence="10" id="KW-1185">Reference proteome</keyword>
<dbReference type="GO" id="GO:0006543">
    <property type="term" value="P:L-glutamine catabolic process"/>
    <property type="evidence" value="ECO:0007669"/>
    <property type="project" value="TreeGrafter"/>
</dbReference>
<feature type="transmembrane region" description="Helical" evidence="7">
    <location>
        <begin position="444"/>
        <end position="463"/>
    </location>
</feature>
<sequence length="500" mass="57229">MRQNTVVGQTVRRTLSHESSHGSQLQELIFDLYRDEKTNKIFIPRFFKEWTDAGIRKDDPRLQDIINQVREAEANVDEGVFNQEHLFLDKEAFKRCVGNSIGVIGKALKKQLVIPDWTSFTTVMGNLYEQSRIEDSGLSVSKPFTYALVHEEIGPDDLHSHVGQEPSGRLFNDICLDHNSLFFLFYNNNNKYRQQKPHNPLINAGAIVVASLMKRHASLSDRFDFVFPPDTNLQDTLDLYFQLCAIETNCDSMAVMAATLANGGVNPMNSERVINNRACRDTLSLMYSCGMYDWSGQFAFRVGLPAKSGVSGDMIMVIPNVMGIAIYSPRLDTLGNTFRGLKFAEAFISKFNFHNYDSLVYSDCQKMDPRKVIPETEHDNTSRFMFAAKYGDISTIKRYLLLGIDIHERDYDDRTVLHVAASEGDSSCLKYLLSKWRESPASTYRIFTSVIDILLGVYLFVFVEPRDRFGRTPLDDAKFFKHEECERVLQEFIDQWTCNE</sequence>
<evidence type="ECO:0000256" key="1">
    <source>
        <dbReference type="ARBA" id="ARBA00011076"/>
    </source>
</evidence>
<evidence type="ECO:0000313" key="9">
    <source>
        <dbReference type="EMBL" id="KJH52523.1"/>
    </source>
</evidence>
<dbReference type="InterPro" id="IPR012338">
    <property type="entry name" value="Beta-lactam/transpept-like"/>
</dbReference>
<keyword evidence="3" id="KW-0677">Repeat</keyword>
<dbReference type="PANTHER" id="PTHR12544">
    <property type="entry name" value="GLUTAMINASE"/>
    <property type="match status" value="1"/>
</dbReference>
<evidence type="ECO:0000256" key="6">
    <source>
        <dbReference type="ARBA" id="ARBA00049534"/>
    </source>
</evidence>
<dbReference type="Pfam" id="PF04960">
    <property type="entry name" value="Glutaminase"/>
    <property type="match status" value="2"/>
</dbReference>
<comment type="catalytic activity">
    <reaction evidence="6">
        <text>L-glutamine + H2O = L-glutamate + NH4(+)</text>
        <dbReference type="Rhea" id="RHEA:15889"/>
        <dbReference type="ChEBI" id="CHEBI:15377"/>
        <dbReference type="ChEBI" id="CHEBI:28938"/>
        <dbReference type="ChEBI" id="CHEBI:29985"/>
        <dbReference type="ChEBI" id="CHEBI:58359"/>
        <dbReference type="EC" id="3.5.1.2"/>
    </reaction>
</comment>
<dbReference type="EMBL" id="KN716163">
    <property type="protein sequence ID" value="KJH52523.1"/>
    <property type="molecule type" value="Genomic_DNA"/>
</dbReference>
<dbReference type="SUPFAM" id="SSF48403">
    <property type="entry name" value="Ankyrin repeat"/>
    <property type="match status" value="1"/>
</dbReference>
<evidence type="ECO:0000256" key="4">
    <source>
        <dbReference type="ARBA" id="ARBA00022801"/>
    </source>
</evidence>
<dbReference type="PANTHER" id="PTHR12544:SF51">
    <property type="entry name" value="GLUTAMINASE 3-RELATED"/>
    <property type="match status" value="1"/>
</dbReference>
<dbReference type="AlphaFoldDB" id="A0A0D8Y6M9"/>
<evidence type="ECO:0000313" key="10">
    <source>
        <dbReference type="Proteomes" id="UP000053766"/>
    </source>
</evidence>
<keyword evidence="7" id="KW-0472">Membrane</keyword>
<evidence type="ECO:0000256" key="5">
    <source>
        <dbReference type="ARBA" id="ARBA00023043"/>
    </source>
</evidence>
<keyword evidence="7" id="KW-1133">Transmembrane helix</keyword>
<reference evidence="9 10" key="1">
    <citation type="submission" date="2013-11" db="EMBL/GenBank/DDBJ databases">
        <title>Draft genome of the bovine lungworm Dictyocaulus viviparus.</title>
        <authorList>
            <person name="Mitreva M."/>
        </authorList>
    </citation>
    <scope>NUCLEOTIDE SEQUENCE [LARGE SCALE GENOMIC DNA]</scope>
    <source>
        <strain evidence="9 10">HannoverDv2000</strain>
    </source>
</reference>
<dbReference type="InterPro" id="IPR041541">
    <property type="entry name" value="Glutaminase_EF-hand"/>
</dbReference>
<dbReference type="Pfam" id="PF17959">
    <property type="entry name" value="EF-hand_14"/>
    <property type="match status" value="1"/>
</dbReference>
<dbReference type="Proteomes" id="UP000053766">
    <property type="component" value="Unassembled WGS sequence"/>
</dbReference>
<keyword evidence="5" id="KW-0040">ANK repeat</keyword>
<evidence type="ECO:0000256" key="3">
    <source>
        <dbReference type="ARBA" id="ARBA00022737"/>
    </source>
</evidence>
<dbReference type="InterPro" id="IPR036770">
    <property type="entry name" value="Ankyrin_rpt-contain_sf"/>
</dbReference>
<dbReference type="Gene3D" id="1.10.238.210">
    <property type="match status" value="1"/>
</dbReference>
<name>A0A0D8Y6M9_DICVI</name>
<dbReference type="InterPro" id="IPR015868">
    <property type="entry name" value="Glutaminase"/>
</dbReference>
<reference evidence="10" key="2">
    <citation type="journal article" date="2016" name="Sci. Rep.">
        <title>Dictyocaulus viviparus genome, variome and transcriptome elucidate lungworm biology and support future intervention.</title>
        <authorList>
            <person name="McNulty S.N."/>
            <person name="Strube C."/>
            <person name="Rosa B.A."/>
            <person name="Martin J.C."/>
            <person name="Tyagi R."/>
            <person name="Choi Y.J."/>
            <person name="Wang Q."/>
            <person name="Hallsworth Pepin K."/>
            <person name="Zhang X."/>
            <person name="Ozersky P."/>
            <person name="Wilson R.K."/>
            <person name="Sternberg P.W."/>
            <person name="Gasser R.B."/>
            <person name="Mitreva M."/>
        </authorList>
    </citation>
    <scope>NUCLEOTIDE SEQUENCE [LARGE SCALE GENOMIC DNA]</scope>
    <source>
        <strain evidence="10">HannoverDv2000</strain>
    </source>
</reference>
<protein>
    <recommendedName>
        <fullName evidence="2">glutaminase</fullName>
        <ecNumber evidence="2">3.5.1.2</ecNumber>
    </recommendedName>
</protein>
<keyword evidence="7" id="KW-0812">Transmembrane</keyword>